<feature type="region of interest" description="Disordered" evidence="4">
    <location>
        <begin position="318"/>
        <end position="341"/>
    </location>
</feature>
<dbReference type="PANTHER" id="PTHR32419">
    <property type="entry name" value="GLUTATHIONYL-HYDROQUINONE REDUCTASE"/>
    <property type="match status" value="1"/>
</dbReference>
<dbReference type="InterPro" id="IPR040079">
    <property type="entry name" value="Glutathione_S-Trfase"/>
</dbReference>
<feature type="binding site" evidence="2">
    <location>
        <position position="97"/>
    </location>
    <ligand>
        <name>glutathione</name>
        <dbReference type="ChEBI" id="CHEBI:57925"/>
    </ligand>
</feature>
<evidence type="ECO:0000256" key="4">
    <source>
        <dbReference type="SAM" id="MobiDB-lite"/>
    </source>
</evidence>
<dbReference type="SUPFAM" id="SSF47616">
    <property type="entry name" value="GST C-terminal domain-like"/>
    <property type="match status" value="1"/>
</dbReference>
<keyword evidence="5" id="KW-0808">Transferase</keyword>
<feature type="site" description="Lowers pKa of active site Cys" evidence="3">
    <location>
        <position position="253"/>
    </location>
</feature>
<feature type="site" description="Lowers pKa of active site Cys" evidence="3">
    <location>
        <position position="296"/>
    </location>
</feature>
<dbReference type="Proteomes" id="UP000295718">
    <property type="component" value="Unassembled WGS sequence"/>
</dbReference>
<dbReference type="InterPro" id="IPR016639">
    <property type="entry name" value="GST_Omega/GSH"/>
</dbReference>
<dbReference type="PANTHER" id="PTHR32419:SF6">
    <property type="entry name" value="GLUTATHIONE S-TRANSFERASE OMEGA-LIKE 1-RELATED"/>
    <property type="match status" value="1"/>
</dbReference>
<name>A0A4V2QC66_9FIRM</name>
<dbReference type="InterPro" id="IPR047047">
    <property type="entry name" value="GST_Omega-like_C"/>
</dbReference>
<feature type="active site" description="Proton donor/acceptor" evidence="1">
    <location>
        <position position="195"/>
    </location>
</feature>
<dbReference type="RefSeq" id="WP_081905935.1">
    <property type="nucleotide sequence ID" value="NZ_JPNB01000001.1"/>
</dbReference>
<dbReference type="SFLD" id="SFLDG01206">
    <property type="entry name" value="Xi.1"/>
    <property type="match status" value="1"/>
</dbReference>
<dbReference type="Gene3D" id="1.20.1050.10">
    <property type="match status" value="1"/>
</dbReference>
<feature type="binding site" evidence="2">
    <location>
        <begin position="129"/>
        <end position="132"/>
    </location>
    <ligand>
        <name>glutathione</name>
        <dbReference type="ChEBI" id="CHEBI:57925"/>
    </ligand>
</feature>
<keyword evidence="6" id="KW-1185">Reference proteome</keyword>
<proteinExistence type="predicted"/>
<accession>A0A4V2QC66</accession>
<organism evidence="5 6">
    <name type="scientific">Kineothrix alysoides</name>
    <dbReference type="NCBI Taxonomy" id="1469948"/>
    <lineage>
        <taxon>Bacteria</taxon>
        <taxon>Bacillati</taxon>
        <taxon>Bacillota</taxon>
        <taxon>Clostridia</taxon>
        <taxon>Lachnospirales</taxon>
        <taxon>Lachnospiraceae</taxon>
        <taxon>Kineothrix</taxon>
    </lineage>
</organism>
<dbReference type="InterPro" id="IPR036282">
    <property type="entry name" value="Glutathione-S-Trfase_C_sf"/>
</dbReference>
<dbReference type="CDD" id="cd03190">
    <property type="entry name" value="GST_C_Omega_like"/>
    <property type="match status" value="1"/>
</dbReference>
<dbReference type="AlphaFoldDB" id="A0A4V2QC66"/>
<dbReference type="PIRSF" id="PIRSF015753">
    <property type="entry name" value="GST"/>
    <property type="match status" value="1"/>
</dbReference>
<dbReference type="Gene3D" id="3.40.30.10">
    <property type="entry name" value="Glutaredoxin"/>
    <property type="match status" value="1"/>
</dbReference>
<dbReference type="SFLD" id="SFLDS00019">
    <property type="entry name" value="Glutathione_Transferase_(cytos"/>
    <property type="match status" value="1"/>
</dbReference>
<evidence type="ECO:0000256" key="2">
    <source>
        <dbReference type="PIRSR" id="PIRSR015753-2"/>
    </source>
</evidence>
<reference evidence="5 6" key="1">
    <citation type="submission" date="2019-03" db="EMBL/GenBank/DDBJ databases">
        <title>Genomic Encyclopedia of Type Strains, Phase IV (KMG-IV): sequencing the most valuable type-strain genomes for metagenomic binning, comparative biology and taxonomic classification.</title>
        <authorList>
            <person name="Goeker M."/>
        </authorList>
    </citation>
    <scope>NUCLEOTIDE SEQUENCE [LARGE SCALE GENOMIC DNA]</scope>
    <source>
        <strain evidence="5 6">DSM 100556</strain>
    </source>
</reference>
<dbReference type="GO" id="GO:0005737">
    <property type="term" value="C:cytoplasm"/>
    <property type="evidence" value="ECO:0007669"/>
    <property type="project" value="TreeGrafter"/>
</dbReference>
<feature type="active site" description="Nucleophile" evidence="1">
    <location>
        <position position="64"/>
    </location>
</feature>
<feature type="compositionally biased region" description="Polar residues" evidence="4">
    <location>
        <begin position="332"/>
        <end position="341"/>
    </location>
</feature>
<protein>
    <submittedName>
        <fullName evidence="5">Putative glutathione S-transferase</fullName>
    </submittedName>
</protein>
<comment type="caution">
    <text evidence="5">The sequence shown here is derived from an EMBL/GenBank/DDBJ whole genome shotgun (WGS) entry which is preliminary data.</text>
</comment>
<gene>
    <name evidence="5" type="ORF">EDD76_105264</name>
</gene>
<evidence type="ECO:0000256" key="3">
    <source>
        <dbReference type="PIRSR" id="PIRSR015753-3"/>
    </source>
</evidence>
<evidence type="ECO:0000313" key="6">
    <source>
        <dbReference type="Proteomes" id="UP000295718"/>
    </source>
</evidence>
<evidence type="ECO:0000313" key="5">
    <source>
        <dbReference type="EMBL" id="TCL59087.1"/>
    </source>
</evidence>
<dbReference type="OrthoDB" id="9769158at2"/>
<dbReference type="SUPFAM" id="SSF52833">
    <property type="entry name" value="Thioredoxin-like"/>
    <property type="match status" value="1"/>
</dbReference>
<dbReference type="GO" id="GO:0004364">
    <property type="term" value="F:glutathione transferase activity"/>
    <property type="evidence" value="ECO:0007669"/>
    <property type="project" value="InterPro"/>
</dbReference>
<dbReference type="InterPro" id="IPR036249">
    <property type="entry name" value="Thioredoxin-like_sf"/>
</dbReference>
<dbReference type="Pfam" id="PF13410">
    <property type="entry name" value="GST_C_2"/>
    <property type="match status" value="1"/>
</dbReference>
<dbReference type="EMBL" id="SLUO01000005">
    <property type="protein sequence ID" value="TCL59087.1"/>
    <property type="molecule type" value="Genomic_DNA"/>
</dbReference>
<dbReference type="SFLD" id="SFLDG01148">
    <property type="entry name" value="Xi_(cytGST)"/>
    <property type="match status" value="1"/>
</dbReference>
<sequence length="341" mass="39087">MGNNIESSEKVSFGKVATSEDTHEVSATGAFVRQDNYFITPFGDGEGELPVEAGRYRLIWTSLCPWATRQIIALKLLGLEDVISVGKVSPIRTENGWEFSLDPKGVDPVLGIRYLPEIYARTDAAYEGRATVPAVIDVKTGKVVNNDYHRLTNYWETVWKPFHKQGAPDLYPEELRKEIDELNVILFHDVNNGVYKAGFAQSQEEYEKAYDILFNRLDWLEERLGQGRYLFGEKLTDSDIRLYVTIARFDVAYYFSHKTNRNRIADYDNLWNYAKDLYTIPAFKEATDFDAIKRGYLLGQHSHNPYDILPLGPDTSNWNEPNNREEKFGKSRISSIAKTGR</sequence>
<evidence type="ECO:0000256" key="1">
    <source>
        <dbReference type="PIRSR" id="PIRSR015753-1"/>
    </source>
</evidence>
<dbReference type="STRING" id="1469948.GCA_000732725_01968"/>